<sequence>MNRLAAVCIILSLCFISLVKQAAAQQQYGQSGRFSGAGASSGNVSYDRNGRPIPNQPKQDSLQHRDRYADSITIFYRHFDSTKIRKIDSSLNDFTRRFPQPYYYYTLGNFGTASHSLLFTPIMQSGWDAGFHQFDIYNFTLENTKIFQTTRPYTEIAYLIGNKAEQLLDFMHTQNRKSNFNFSFEYRFSNAPGTFKNQNASNNNLRFTTHYQSPNKRYENYFIFLSNKNASSENGGLKDPTRIDSLALNNPYELETRLGVAGVANPNPFSTTVNTGNVYKQSTFLFRQQYDFGKKDSLVTDSVTYKLFYARLRLQQNVILNTYNYNYYDNNVIDSQYQKYFNFNTILDTISFKDAWTNLTNEFAIITFPDKNNQSQFFKAGAGIQWFKGTFTDTLNSRTQNYHNIYLMGEYRNRTRNQKWDVEASGKLFLNGYNSGDYHAFISLQRQLSKRLGFLTLGFQNTNRTPSFIFNPNTAFPVSDKQNFAKENTTHLSAIYFNPKLSLTLNGDYYLMTNYTYFDSFFVATQYKNLFNFIHLSAEKKFKLSKYWNWYSELHVQQVTGNAPIHVPFILTRNRLAFEGNFYTNLFLSTGIEVRYYTNFEADNYSPFIGQFFYQTSYTTSNRPDVNLFFNFRIKGFKGFLQLENLNTINPAKGFTFDKYNFITPLYPERPLWFRFGVWWNFVN</sequence>
<dbReference type="Proteomes" id="UP000249720">
    <property type="component" value="Unassembled WGS sequence"/>
</dbReference>
<dbReference type="Pfam" id="PF14121">
    <property type="entry name" value="Porin_10"/>
    <property type="match status" value="1"/>
</dbReference>
<name>A0A2W7RNB3_9BACT</name>
<reference evidence="3 4" key="1">
    <citation type="submission" date="2018-06" db="EMBL/GenBank/DDBJ databases">
        <title>Genomic Encyclopedia of Archaeal and Bacterial Type Strains, Phase II (KMG-II): from individual species to whole genera.</title>
        <authorList>
            <person name="Goeker M."/>
        </authorList>
    </citation>
    <scope>NUCLEOTIDE SEQUENCE [LARGE SCALE GENOMIC DNA]</scope>
    <source>
        <strain evidence="3 4">DSM 23241</strain>
    </source>
</reference>
<evidence type="ECO:0000256" key="2">
    <source>
        <dbReference type="SAM" id="SignalP"/>
    </source>
</evidence>
<evidence type="ECO:0000313" key="4">
    <source>
        <dbReference type="Proteomes" id="UP000249720"/>
    </source>
</evidence>
<dbReference type="RefSeq" id="WP_111295990.1">
    <property type="nucleotide sequence ID" value="NZ_QKZV01000006.1"/>
</dbReference>
<dbReference type="EMBL" id="QKZV01000006">
    <property type="protein sequence ID" value="PZX61874.1"/>
    <property type="molecule type" value="Genomic_DNA"/>
</dbReference>
<keyword evidence="4" id="KW-1185">Reference proteome</keyword>
<dbReference type="InterPro" id="IPR025631">
    <property type="entry name" value="Porin_10"/>
</dbReference>
<evidence type="ECO:0000313" key="3">
    <source>
        <dbReference type="EMBL" id="PZX61874.1"/>
    </source>
</evidence>
<accession>A0A2W7RNB3</accession>
<protein>
    <submittedName>
        <fullName evidence="3">Putative beta-barrel porin</fullName>
    </submittedName>
</protein>
<keyword evidence="2" id="KW-0732">Signal</keyword>
<gene>
    <name evidence="3" type="ORF">LX80_02036</name>
</gene>
<feature type="region of interest" description="Disordered" evidence="1">
    <location>
        <begin position="45"/>
        <end position="64"/>
    </location>
</feature>
<comment type="caution">
    <text evidence="3">The sequence shown here is derived from an EMBL/GenBank/DDBJ whole genome shotgun (WGS) entry which is preliminary data.</text>
</comment>
<evidence type="ECO:0000256" key="1">
    <source>
        <dbReference type="SAM" id="MobiDB-lite"/>
    </source>
</evidence>
<proteinExistence type="predicted"/>
<dbReference type="OrthoDB" id="1489309at2"/>
<feature type="chain" id="PRO_5016045753" evidence="2">
    <location>
        <begin position="23"/>
        <end position="684"/>
    </location>
</feature>
<organism evidence="3 4">
    <name type="scientific">Hydrotalea sandarakina</name>
    <dbReference type="NCBI Taxonomy" id="1004304"/>
    <lineage>
        <taxon>Bacteria</taxon>
        <taxon>Pseudomonadati</taxon>
        <taxon>Bacteroidota</taxon>
        <taxon>Chitinophagia</taxon>
        <taxon>Chitinophagales</taxon>
        <taxon>Chitinophagaceae</taxon>
        <taxon>Hydrotalea</taxon>
    </lineage>
</organism>
<feature type="signal peptide" evidence="2">
    <location>
        <begin position="1"/>
        <end position="22"/>
    </location>
</feature>
<dbReference type="AlphaFoldDB" id="A0A2W7RNB3"/>